<comment type="caution">
    <text evidence="3">The sequence shown here is derived from an EMBL/GenBank/DDBJ whole genome shotgun (WGS) entry which is preliminary data.</text>
</comment>
<dbReference type="CDD" id="cd01144">
    <property type="entry name" value="BtuF"/>
    <property type="match status" value="1"/>
</dbReference>
<dbReference type="InterPro" id="IPR050902">
    <property type="entry name" value="ABC_Transporter_SBP"/>
</dbReference>
<dbReference type="RefSeq" id="WP_405281319.1">
    <property type="nucleotide sequence ID" value="NZ_CP144380.1"/>
</dbReference>
<sequence length="260" mass="28279">MDRSPPRRIVSLTCSNTEIVAALGCADRLVAVDDHSDYPDDVVATLPRVGPDLDIDVERVAALEPDLVLASLTVPGHEAIIERLEAAGVPFVAPEPTRLADIHRDIRDIGRRLGVEARAESLVRSMQRDMVDSISPPSEGPSVVVQWWPKPTIAPGRLSWVTDMIHLAGGRNPIGHEEVKSRPIADEEVAALAPDVIVVAWCGVHPSKYRPEVVRDNAALRDTPAVRNGRVVCIPEAFLGRPGPRVVEGVRELRKVLHPA</sequence>
<dbReference type="SUPFAM" id="SSF53807">
    <property type="entry name" value="Helical backbone' metal receptor"/>
    <property type="match status" value="1"/>
</dbReference>
<protein>
    <submittedName>
        <fullName evidence="3">Cobalamin-binding protein</fullName>
    </submittedName>
</protein>
<dbReference type="InterPro" id="IPR002491">
    <property type="entry name" value="ABC_transptr_periplasmic_BD"/>
</dbReference>
<dbReference type="PROSITE" id="PS50983">
    <property type="entry name" value="FE_B12_PBP"/>
    <property type="match status" value="1"/>
</dbReference>
<evidence type="ECO:0000259" key="2">
    <source>
        <dbReference type="PROSITE" id="PS50983"/>
    </source>
</evidence>
<dbReference type="PANTHER" id="PTHR30535">
    <property type="entry name" value="VITAMIN B12-BINDING PROTEIN"/>
    <property type="match status" value="1"/>
</dbReference>
<keyword evidence="4" id="KW-1185">Reference proteome</keyword>
<dbReference type="Proteomes" id="UP001484239">
    <property type="component" value="Unassembled WGS sequence"/>
</dbReference>
<dbReference type="InterPro" id="IPR054828">
    <property type="entry name" value="Vit_B12_bind_prot"/>
</dbReference>
<name>A0ABU9EA86_9BACT</name>
<dbReference type="PANTHER" id="PTHR30535:SF34">
    <property type="entry name" value="MOLYBDATE-BINDING PROTEIN MOLA"/>
    <property type="match status" value="1"/>
</dbReference>
<reference evidence="3 4" key="1">
    <citation type="submission" date="2024-02" db="EMBL/GenBank/DDBJ databases">
        <title>A novel Gemmatimonadota bacterium.</title>
        <authorList>
            <person name="Du Z.-J."/>
            <person name="Ye Y.-Q."/>
        </authorList>
    </citation>
    <scope>NUCLEOTIDE SEQUENCE [LARGE SCALE GENOMIC DNA]</scope>
    <source>
        <strain evidence="3 4">DH-20</strain>
    </source>
</reference>
<evidence type="ECO:0000256" key="1">
    <source>
        <dbReference type="ARBA" id="ARBA00022729"/>
    </source>
</evidence>
<organism evidence="3 4">
    <name type="scientific">Gaopeijia maritima</name>
    <dbReference type="NCBI Taxonomy" id="3119007"/>
    <lineage>
        <taxon>Bacteria</taxon>
        <taxon>Pseudomonadati</taxon>
        <taxon>Gemmatimonadota</taxon>
        <taxon>Longimicrobiia</taxon>
        <taxon>Gaopeijiales</taxon>
        <taxon>Gaopeijiaceae</taxon>
        <taxon>Gaopeijia</taxon>
    </lineage>
</organism>
<dbReference type="EMBL" id="JBBHLI010000006">
    <property type="protein sequence ID" value="MEK9501656.1"/>
    <property type="molecule type" value="Genomic_DNA"/>
</dbReference>
<proteinExistence type="predicted"/>
<accession>A0ABU9EA86</accession>
<evidence type="ECO:0000313" key="4">
    <source>
        <dbReference type="Proteomes" id="UP001484239"/>
    </source>
</evidence>
<dbReference type="Gene3D" id="3.40.50.1980">
    <property type="entry name" value="Nitrogenase molybdenum iron protein domain"/>
    <property type="match status" value="2"/>
</dbReference>
<gene>
    <name evidence="3" type="ORF">WI372_11755</name>
</gene>
<dbReference type="Pfam" id="PF01497">
    <property type="entry name" value="Peripla_BP_2"/>
    <property type="match status" value="1"/>
</dbReference>
<evidence type="ECO:0000313" key="3">
    <source>
        <dbReference type="EMBL" id="MEK9501656.1"/>
    </source>
</evidence>
<keyword evidence="1" id="KW-0732">Signal</keyword>
<feature type="domain" description="Fe/B12 periplasmic-binding" evidence="2">
    <location>
        <begin position="8"/>
        <end position="260"/>
    </location>
</feature>
<dbReference type="NCBIfam" id="NF038402">
    <property type="entry name" value="TroA_like"/>
    <property type="match status" value="1"/>
</dbReference>